<gene>
    <name evidence="1" type="ORF">DFO77_11611</name>
</gene>
<dbReference type="AlphaFoldDB" id="A0A368UX19"/>
<keyword evidence="2" id="KW-1185">Reference proteome</keyword>
<accession>A0A368UX19</accession>
<dbReference type="Proteomes" id="UP000252733">
    <property type="component" value="Unassembled WGS sequence"/>
</dbReference>
<protein>
    <submittedName>
        <fullName evidence="1">Uncharacterized protein</fullName>
    </submittedName>
</protein>
<comment type="caution">
    <text evidence="1">The sequence shown here is derived from an EMBL/GenBank/DDBJ whole genome shotgun (WGS) entry which is preliminary data.</text>
</comment>
<sequence>MTIAKESQEMKMFYYEISTQLIDKNCTTISVSFYIIEKIFLKNNSPENRQPYIYTKRITQ</sequence>
<dbReference type="EMBL" id="QPIZ01000016">
    <property type="protein sequence ID" value="RCW31944.1"/>
    <property type="molecule type" value="Genomic_DNA"/>
</dbReference>
<organism evidence="1 2">
    <name type="scientific">Marinilabilia salmonicolor</name>
    <dbReference type="NCBI Taxonomy" id="989"/>
    <lineage>
        <taxon>Bacteria</taxon>
        <taxon>Pseudomonadati</taxon>
        <taxon>Bacteroidota</taxon>
        <taxon>Bacteroidia</taxon>
        <taxon>Marinilabiliales</taxon>
        <taxon>Marinilabiliaceae</taxon>
        <taxon>Marinilabilia</taxon>
    </lineage>
</organism>
<name>A0A368UX19_9BACT</name>
<proteinExistence type="predicted"/>
<evidence type="ECO:0000313" key="2">
    <source>
        <dbReference type="Proteomes" id="UP000252733"/>
    </source>
</evidence>
<reference evidence="1 2" key="1">
    <citation type="submission" date="2018-07" db="EMBL/GenBank/DDBJ databases">
        <title>Freshwater and sediment microbial communities from various areas in North America, analyzing microbe dynamics in response to fracking.</title>
        <authorList>
            <person name="Lamendella R."/>
        </authorList>
    </citation>
    <scope>NUCLEOTIDE SEQUENCE [LARGE SCALE GENOMIC DNA]</scope>
    <source>
        <strain evidence="1 2">160A</strain>
    </source>
</reference>
<evidence type="ECO:0000313" key="1">
    <source>
        <dbReference type="EMBL" id="RCW31944.1"/>
    </source>
</evidence>